<dbReference type="GO" id="GO:0008658">
    <property type="term" value="F:penicillin binding"/>
    <property type="evidence" value="ECO:0007669"/>
    <property type="project" value="InterPro"/>
</dbReference>
<protein>
    <recommendedName>
        <fullName evidence="4">serine-type D-Ala-D-Ala carboxypeptidase</fullName>
        <ecNumber evidence="4">3.4.16.4</ecNumber>
    </recommendedName>
</protein>
<dbReference type="EC" id="3.4.16.4" evidence="4"/>
<comment type="caution">
    <text evidence="10">The sequence shown here is derived from an EMBL/GenBank/DDBJ whole genome shotgun (WGS) entry which is preliminary data.</text>
</comment>
<dbReference type="Gene3D" id="3.30.70.2110">
    <property type="match status" value="1"/>
</dbReference>
<comment type="similarity">
    <text evidence="3">Belongs to the transpeptidase family.</text>
</comment>
<comment type="subcellular location">
    <subcellularLocation>
        <location evidence="1">Membrane</location>
    </subcellularLocation>
</comment>
<dbReference type="FunFam" id="3.40.710.10:FF:000026">
    <property type="entry name" value="Penicillin-binding protein 1"/>
    <property type="match status" value="1"/>
</dbReference>
<dbReference type="AlphaFoldDB" id="A0A177L8S8"/>
<evidence type="ECO:0000256" key="1">
    <source>
        <dbReference type="ARBA" id="ARBA00004370"/>
    </source>
</evidence>
<dbReference type="InterPro" id="IPR012338">
    <property type="entry name" value="Beta-lactam/transpept-like"/>
</dbReference>
<dbReference type="Pfam" id="PF03793">
    <property type="entry name" value="PASTA"/>
    <property type="match status" value="2"/>
</dbReference>
<evidence type="ECO:0000256" key="3">
    <source>
        <dbReference type="ARBA" id="ARBA00007171"/>
    </source>
</evidence>
<feature type="transmembrane region" description="Helical" evidence="8">
    <location>
        <begin position="12"/>
        <end position="32"/>
    </location>
</feature>
<dbReference type="CDD" id="cd06575">
    <property type="entry name" value="PASTA_Pbp2x-like_2"/>
    <property type="match status" value="1"/>
</dbReference>
<evidence type="ECO:0000259" key="9">
    <source>
        <dbReference type="PROSITE" id="PS51178"/>
    </source>
</evidence>
<keyword evidence="5 8" id="KW-0472">Membrane</keyword>
<feature type="region of interest" description="Disordered" evidence="7">
    <location>
        <begin position="716"/>
        <end position="735"/>
    </location>
</feature>
<keyword evidence="11" id="KW-1185">Reference proteome</keyword>
<comment type="pathway">
    <text evidence="2">Cell wall biogenesis; peptidoglycan biosynthesis.</text>
</comment>
<dbReference type="Proteomes" id="UP000076935">
    <property type="component" value="Unassembled WGS sequence"/>
</dbReference>
<gene>
    <name evidence="10" type="ORF">AWH49_01485</name>
</gene>
<evidence type="ECO:0000256" key="6">
    <source>
        <dbReference type="ARBA" id="ARBA00034000"/>
    </source>
</evidence>
<name>A0A177L8S8_9BACI</name>
<dbReference type="Gene3D" id="2.20.70.70">
    <property type="match status" value="1"/>
</dbReference>
<evidence type="ECO:0000256" key="4">
    <source>
        <dbReference type="ARBA" id="ARBA00012448"/>
    </source>
</evidence>
<evidence type="ECO:0000256" key="7">
    <source>
        <dbReference type="SAM" id="MobiDB-lite"/>
    </source>
</evidence>
<dbReference type="SMART" id="SM00740">
    <property type="entry name" value="PASTA"/>
    <property type="match status" value="2"/>
</dbReference>
<dbReference type="EMBL" id="LQWY01000012">
    <property type="protein sequence ID" value="OAH62169.1"/>
    <property type="molecule type" value="Genomic_DNA"/>
</dbReference>
<evidence type="ECO:0000256" key="2">
    <source>
        <dbReference type="ARBA" id="ARBA00004752"/>
    </source>
</evidence>
<dbReference type="PANTHER" id="PTHR30627:SF26">
    <property type="entry name" value="PENICILLIN-BINDING PROTEIN 2B"/>
    <property type="match status" value="1"/>
</dbReference>
<keyword evidence="8" id="KW-1133">Transmembrane helix</keyword>
<keyword evidence="8" id="KW-0812">Transmembrane</keyword>
<organism evidence="10 11">
    <name type="scientific">Domibacillus aminovorans</name>
    <dbReference type="NCBI Taxonomy" id="29332"/>
    <lineage>
        <taxon>Bacteria</taxon>
        <taxon>Bacillati</taxon>
        <taxon>Bacillota</taxon>
        <taxon>Bacilli</taxon>
        <taxon>Bacillales</taxon>
        <taxon>Bacillaceae</taxon>
        <taxon>Domibacillus</taxon>
    </lineage>
</organism>
<dbReference type="Gene3D" id="3.40.710.10">
    <property type="entry name" value="DD-peptidase/beta-lactamase superfamily"/>
    <property type="match status" value="1"/>
</dbReference>
<reference evidence="10 11" key="1">
    <citation type="submission" date="2016-01" db="EMBL/GenBank/DDBJ databases">
        <title>Investigation of taxonomic status of Bacillus aminovorans.</title>
        <authorList>
            <person name="Verma A."/>
            <person name="Pal Y."/>
            <person name="Krishnamurthi S."/>
        </authorList>
    </citation>
    <scope>NUCLEOTIDE SEQUENCE [LARGE SCALE GENOMIC DNA]</scope>
    <source>
        <strain evidence="10 11">DSM 1314</strain>
    </source>
</reference>
<dbReference type="CDD" id="cd06576">
    <property type="entry name" value="PASTA_Pbp2x-like_1"/>
    <property type="match status" value="1"/>
</dbReference>
<dbReference type="SUPFAM" id="SSF56601">
    <property type="entry name" value="beta-lactamase/transpeptidase-like"/>
    <property type="match status" value="1"/>
</dbReference>
<feature type="domain" description="PASTA" evidence="9">
    <location>
        <begin position="657"/>
        <end position="716"/>
    </location>
</feature>
<dbReference type="PANTHER" id="PTHR30627">
    <property type="entry name" value="PEPTIDOGLYCAN D,D-TRANSPEPTIDASE"/>
    <property type="match status" value="1"/>
</dbReference>
<dbReference type="InterPro" id="IPR005543">
    <property type="entry name" value="PASTA_dom"/>
</dbReference>
<proteinExistence type="inferred from homology"/>
<evidence type="ECO:0000256" key="8">
    <source>
        <dbReference type="SAM" id="Phobius"/>
    </source>
</evidence>
<dbReference type="UniPathway" id="UPA00219"/>
<dbReference type="Pfam" id="PF00905">
    <property type="entry name" value="Transpeptidase"/>
    <property type="match status" value="1"/>
</dbReference>
<dbReference type="SUPFAM" id="SSF56519">
    <property type="entry name" value="Penicillin binding protein dimerisation domain"/>
    <property type="match status" value="1"/>
</dbReference>
<dbReference type="GO" id="GO:0071555">
    <property type="term" value="P:cell wall organization"/>
    <property type="evidence" value="ECO:0007669"/>
    <property type="project" value="TreeGrafter"/>
</dbReference>
<dbReference type="STRING" id="29332.AWH48_10390"/>
<dbReference type="RefSeq" id="WP_063964973.1">
    <property type="nucleotide sequence ID" value="NZ_JBCNAN010000043.1"/>
</dbReference>
<dbReference type="InterPro" id="IPR050515">
    <property type="entry name" value="Beta-lactam/transpept"/>
</dbReference>
<evidence type="ECO:0000256" key="5">
    <source>
        <dbReference type="ARBA" id="ARBA00023136"/>
    </source>
</evidence>
<sequence>MIENRNNQKIGAAILFVGFALLFFILFSRVLFIQATGKADGHELKNEALEKYRRTDVLEAKRGTIYDANNEVIAEDTSSFTIAAILDASVTTDQKEPNHVTDPEKTAKVLAKYLDMEEVEILKRLKKDGDPFQVEFGSAGRGLSNSVKRKIEDENLPGITFIRQAKRFYPNGKFASHLIGFTQQIEEEGKDGKITFETEGQMGIEKSYEKYLKGKDGKIRYTSDLWGYLLPDRHEMVAEPEDGNDIYLTINSKIQTFLEDALNEVEAQYDPSKAFAIVAEAKTGKILAMSQRPTFHPGTREGLDVNWMNDLVEYSYEPGSTMKIFTLAAAIEEGVFNAEETYQSGTYQVGPNRIRDHNGGAGWGEITYAEGIQRSSNVAMAKLLEKMTPGVFRQYLEDFHFGQKTGIQLPNEASGSILYNFPLEQVTTSFGQGTTVTAMQMIQGATAIANNGKMMKPYVIDKIADNETGDTIINVEPEVVGEPISKETADETLDVLETVLTAEEGTGKTYQIEGYDVAGKTGTAQLVGKDGKYLTGASNYLFSFIGIAPKDDPELIVYVAVAQPKLENESGSAPVSRIFNPVMRNSLQYLNVKPAENIVSKTVELKDFTGEKTFKAREAYEKYGVDPVIIGTGNKIVKQVPAAGEKMLQGEKAVLLTSDNWTMPDMTGWAIRDVMKITEIVGLKLSYSGTGYVISQNIETDSVLKEGQKLIVQLEQQGNVEEANEKAKEDSDQPR</sequence>
<dbReference type="InterPro" id="IPR001460">
    <property type="entry name" value="PCN-bd_Tpept"/>
</dbReference>
<evidence type="ECO:0000313" key="11">
    <source>
        <dbReference type="Proteomes" id="UP000076935"/>
    </source>
</evidence>
<feature type="compositionally biased region" description="Basic and acidic residues" evidence="7">
    <location>
        <begin position="723"/>
        <end position="735"/>
    </location>
</feature>
<comment type="catalytic activity">
    <reaction evidence="6">
        <text>Preferential cleavage: (Ac)2-L-Lys-D-Ala-|-D-Ala. Also transpeptidation of peptidyl-alanyl moieties that are N-acyl substituents of D-alanine.</text>
        <dbReference type="EC" id="3.4.16.4"/>
    </reaction>
</comment>
<evidence type="ECO:0000313" key="10">
    <source>
        <dbReference type="EMBL" id="OAH62169.1"/>
    </source>
</evidence>
<dbReference type="InterPro" id="IPR036138">
    <property type="entry name" value="PBP_dimer_sf"/>
</dbReference>
<dbReference type="Pfam" id="PF03717">
    <property type="entry name" value="PBP_dimer"/>
    <property type="match status" value="1"/>
</dbReference>
<dbReference type="GO" id="GO:0005886">
    <property type="term" value="C:plasma membrane"/>
    <property type="evidence" value="ECO:0007669"/>
    <property type="project" value="TreeGrafter"/>
</dbReference>
<dbReference type="SUPFAM" id="SSF54184">
    <property type="entry name" value="Penicillin-binding protein 2x (pbp-2x), c-terminal domain"/>
    <property type="match status" value="2"/>
</dbReference>
<dbReference type="GO" id="GO:0009002">
    <property type="term" value="F:serine-type D-Ala-D-Ala carboxypeptidase activity"/>
    <property type="evidence" value="ECO:0007669"/>
    <property type="project" value="UniProtKB-EC"/>
</dbReference>
<dbReference type="InterPro" id="IPR005311">
    <property type="entry name" value="PBP_dimer"/>
</dbReference>
<dbReference type="Gene3D" id="3.90.1310.10">
    <property type="entry name" value="Penicillin-binding protein 2a (Domain 2)"/>
    <property type="match status" value="1"/>
</dbReference>
<dbReference type="GO" id="GO:0009252">
    <property type="term" value="P:peptidoglycan biosynthetic process"/>
    <property type="evidence" value="ECO:0007669"/>
    <property type="project" value="UniProtKB-UniPathway"/>
</dbReference>
<dbReference type="PROSITE" id="PS51178">
    <property type="entry name" value="PASTA"/>
    <property type="match status" value="1"/>
</dbReference>
<accession>A0A177L8S8</accession>